<dbReference type="Pfam" id="PF13963">
    <property type="entry name" value="Transpos_assoc"/>
    <property type="match status" value="1"/>
</dbReference>
<dbReference type="PANTHER" id="PTHR48258:SF4">
    <property type="entry name" value="DUF4216 DOMAIN-CONTAINING PROTEIN"/>
    <property type="match status" value="1"/>
</dbReference>
<dbReference type="InterPro" id="IPR025452">
    <property type="entry name" value="DUF4218"/>
</dbReference>
<feature type="region of interest" description="Disordered" evidence="1">
    <location>
        <begin position="1127"/>
        <end position="1170"/>
    </location>
</feature>
<dbReference type="InterPro" id="IPR004242">
    <property type="entry name" value="Transposase_21"/>
</dbReference>
<reference evidence="5 6" key="1">
    <citation type="submission" date="2024-04" db="EMBL/GenBank/DDBJ databases">
        <title>The reference genome of an endangered Asteraceae, Deinandra increscens subsp. villosa, native to the Central Coast of California.</title>
        <authorList>
            <person name="Guilliams M."/>
            <person name="Hasenstab-Lehman K."/>
            <person name="Meyer R."/>
            <person name="Mcevoy S."/>
        </authorList>
    </citation>
    <scope>NUCLEOTIDE SEQUENCE [LARGE SCALE GENOMIC DNA]</scope>
    <source>
        <tissue evidence="5">Leaf</tissue>
    </source>
</reference>
<dbReference type="EMBL" id="JBCNJP010000112">
    <property type="protein sequence ID" value="KAK9050828.1"/>
    <property type="molecule type" value="Genomic_DNA"/>
</dbReference>
<dbReference type="Pfam" id="PF02992">
    <property type="entry name" value="Transposase_21"/>
    <property type="match status" value="1"/>
</dbReference>
<keyword evidence="6" id="KW-1185">Reference proteome</keyword>
<feature type="domain" description="DUF4218" evidence="3">
    <location>
        <begin position="715"/>
        <end position="828"/>
    </location>
</feature>
<comment type="caution">
    <text evidence="5">The sequence shown here is derived from an EMBL/GenBank/DDBJ whole genome shotgun (WGS) entry which is preliminary data.</text>
</comment>
<evidence type="ECO:0000313" key="6">
    <source>
        <dbReference type="Proteomes" id="UP001408789"/>
    </source>
</evidence>
<evidence type="ECO:0000259" key="3">
    <source>
        <dbReference type="Pfam" id="PF13960"/>
    </source>
</evidence>
<dbReference type="InterPro" id="IPR029480">
    <property type="entry name" value="Transpos_assoc"/>
</dbReference>
<name>A0AAP0CCB2_9ASTR</name>
<protein>
    <recommendedName>
        <fullName evidence="7">Transposase</fullName>
    </recommendedName>
</protein>
<dbReference type="AlphaFoldDB" id="A0AAP0CCB2"/>
<dbReference type="InterPro" id="IPR025312">
    <property type="entry name" value="DUF4216"/>
</dbReference>
<accession>A0AAP0CCB2</accession>
<feature type="domain" description="DUF4216" evidence="2">
    <location>
        <begin position="992"/>
        <end position="1067"/>
    </location>
</feature>
<evidence type="ECO:0000256" key="1">
    <source>
        <dbReference type="SAM" id="MobiDB-lite"/>
    </source>
</evidence>
<evidence type="ECO:0000313" key="5">
    <source>
        <dbReference type="EMBL" id="KAK9050828.1"/>
    </source>
</evidence>
<evidence type="ECO:0008006" key="7">
    <source>
        <dbReference type="Google" id="ProtNLM"/>
    </source>
</evidence>
<feature type="domain" description="Transposase-associated" evidence="4">
    <location>
        <begin position="5"/>
        <end position="93"/>
    </location>
</feature>
<sequence length="1170" mass="136243">MSSDREWMYTTRVIRGGYFNPIFAEHVTSFLDFAFTNLTDVGSQTIEGVEVLLIRCPCAKCKNQKYKSREAVEQDLITKGFMPDYWVWYAHGETFPKQDVGQCSNPMPSHDLSHHTDYISTEDNDDDLGDYTGYDQMVMESMHQNHHPYYHQQRQEPNQTAEAFYTMLGQADEPLWAGSEKASTLSTTTRLLNWKSDCNVSDSTFDRMLPIFKDSLPNDEKLPRNFYETKKMLKPLEMPSQRIHVCKNHCMLYYGQFSDLDKCLVCHENRYKERGNKVPNLVMTYMPIGPRLQRLFYSKKTAQHLTWHAVHHRQLGKMIHPSEGRAWEHFDSVFPDFAQETRNIRLGLCTDGFSPNSSKGAPYSCWPVFITVYNLPPWLALKERYIQIPLIIPGPKNPTHNLDVFLQPLIEELKLLFTDGIETYDAYRMNNFQMKVALLWTISDFPAYAMLSGWGTHGKLACPYCSNKSGSFQLEFGVKACWFDCHRQHLPAKHSFRKDKINFWKNRRITSVTPIPQPTGEEIWQTVQHFPTVYQGTPYTPTSKRPNGYGNTHHWVKRSIFWELPYWRKLLIRHNLDVMHIEKNVFDNLFHMIMDTNRSKDNIKARQDLELICDRPLLNPIHGNNGKMTKNRGNYTLQKKDVKKVCEWLKKIKFPDGYASNIGNCVKIQDNSFHPFKSHDCHVFMQRLLPIAIRGFVSKDVYEAVTELCMFFRVLCSKTLHLDDLFRMKDTIVQTICKLERILPPSFFDSMEHLVIHLADEALLGGPVQYRWMYQYERKLGLIKRRIRNKARVEGSIVREHLMNELATYCSLYFDPNIETRHNREPRNFAPQHKSSLSGGSELSVFCLQSRRLYENGGKRRILTHEEHNKAHTYVLLNCAEVTPYVIEFDEVAPQMYPDDPVACLRDKYFAQWFENRVMMGSFDGSCKHLEVLARKPSLYAQSHKGYFVNGYKFHTQEHGKGCVTNNYGVCVRGEMYNAEESDYYGLLEEILELEYFGSGRSIVVLFKCIWFDNNRGVIVNKNKLVDVKPKSRLQTNDPFILASQAEQVFYTPYPAGKSDLKDLWAVVKTKPRGVYEVTCPESEDADDGNTDTNGLLQFDERFEPPDEVTSSERLCLVTNTNAVEIITDEEDDEEIEEELEEEEFVDEEDTDSEEDEMVYYDDSSDDHDC</sequence>
<dbReference type="PANTHER" id="PTHR48258">
    <property type="entry name" value="DUF4218 DOMAIN-CONTAINING PROTEIN-RELATED"/>
    <property type="match status" value="1"/>
</dbReference>
<dbReference type="Proteomes" id="UP001408789">
    <property type="component" value="Unassembled WGS sequence"/>
</dbReference>
<organism evidence="5 6">
    <name type="scientific">Deinandra increscens subsp. villosa</name>
    <dbReference type="NCBI Taxonomy" id="3103831"/>
    <lineage>
        <taxon>Eukaryota</taxon>
        <taxon>Viridiplantae</taxon>
        <taxon>Streptophyta</taxon>
        <taxon>Embryophyta</taxon>
        <taxon>Tracheophyta</taxon>
        <taxon>Spermatophyta</taxon>
        <taxon>Magnoliopsida</taxon>
        <taxon>eudicotyledons</taxon>
        <taxon>Gunneridae</taxon>
        <taxon>Pentapetalae</taxon>
        <taxon>asterids</taxon>
        <taxon>campanulids</taxon>
        <taxon>Asterales</taxon>
        <taxon>Asteraceae</taxon>
        <taxon>Asteroideae</taxon>
        <taxon>Heliantheae alliance</taxon>
        <taxon>Madieae</taxon>
        <taxon>Madiinae</taxon>
        <taxon>Deinandra</taxon>
    </lineage>
</organism>
<dbReference type="Pfam" id="PF13960">
    <property type="entry name" value="DUF4218"/>
    <property type="match status" value="1"/>
</dbReference>
<dbReference type="Pfam" id="PF13952">
    <property type="entry name" value="DUF4216"/>
    <property type="match status" value="1"/>
</dbReference>
<evidence type="ECO:0000259" key="4">
    <source>
        <dbReference type="Pfam" id="PF13963"/>
    </source>
</evidence>
<gene>
    <name evidence="5" type="ORF">SSX86_030202</name>
</gene>
<proteinExistence type="predicted"/>
<evidence type="ECO:0000259" key="2">
    <source>
        <dbReference type="Pfam" id="PF13952"/>
    </source>
</evidence>